<accession>A0A1T5ER89</accession>
<dbReference type="SUPFAM" id="SSF53335">
    <property type="entry name" value="S-adenosyl-L-methionine-dependent methyltransferases"/>
    <property type="match status" value="1"/>
</dbReference>
<keyword evidence="1 4" id="KW-0489">Methyltransferase</keyword>
<evidence type="ECO:0000256" key="1">
    <source>
        <dbReference type="ARBA" id="ARBA00022603"/>
    </source>
</evidence>
<dbReference type="PANTHER" id="PTHR43861">
    <property type="entry name" value="TRANS-ACONITATE 2-METHYLTRANSFERASE-RELATED"/>
    <property type="match status" value="1"/>
</dbReference>
<dbReference type="Pfam" id="PF13649">
    <property type="entry name" value="Methyltransf_25"/>
    <property type="match status" value="1"/>
</dbReference>
<sequence>MNDADGNSKEPAAHDWAGEAGTRWLAQLDRFESMIEPIGAALLARAAYVAGEKVVDIGCGGGWTTRRIAERTGNTGLALGLDISPELVAAATDRAQRAGLANIRFEQGDAATAMPEEAPFDRLHSRFGTMFFPEPYAAFANLRRMLRAGGRLDIAVWAPIADNPWQRNVMAAIRRHIDLPTPQPREPGPFALGEQDYVTDLLQSAGFCDISFDAWTGEQRVGGPGSDPESATRFVLDGMQVGDLVRASGDDTRAAVHRSLVELFERNCDNEGVRMGAKAWLVSARA</sequence>
<protein>
    <submittedName>
        <fullName evidence="4">Ubiquinone/menaquinone biosynthesis C-methylase UbiE</fullName>
    </submittedName>
</protein>
<dbReference type="RefSeq" id="WP_020819435.1">
    <property type="nucleotide sequence ID" value="NZ_FUYP01000024.1"/>
</dbReference>
<evidence type="ECO:0000259" key="3">
    <source>
        <dbReference type="Pfam" id="PF13649"/>
    </source>
</evidence>
<evidence type="ECO:0000313" key="4">
    <source>
        <dbReference type="EMBL" id="SKB86319.1"/>
    </source>
</evidence>
<keyword evidence="2" id="KW-0808">Transferase</keyword>
<dbReference type="CDD" id="cd02440">
    <property type="entry name" value="AdoMet_MTases"/>
    <property type="match status" value="1"/>
</dbReference>
<evidence type="ECO:0000313" key="5">
    <source>
        <dbReference type="Proteomes" id="UP000190044"/>
    </source>
</evidence>
<dbReference type="PANTHER" id="PTHR43861:SF1">
    <property type="entry name" value="TRANS-ACONITATE 2-METHYLTRANSFERASE"/>
    <property type="match status" value="1"/>
</dbReference>
<dbReference type="AlphaFoldDB" id="A0A1T5ER89"/>
<gene>
    <name evidence="4" type="ORF">SAMN06295937_102426</name>
</gene>
<dbReference type="InterPro" id="IPR041698">
    <property type="entry name" value="Methyltransf_25"/>
</dbReference>
<dbReference type="GO" id="GO:0032259">
    <property type="term" value="P:methylation"/>
    <property type="evidence" value="ECO:0007669"/>
    <property type="project" value="UniProtKB-KW"/>
</dbReference>
<dbReference type="Proteomes" id="UP000190044">
    <property type="component" value="Unassembled WGS sequence"/>
</dbReference>
<keyword evidence="4" id="KW-0830">Ubiquinone</keyword>
<organism evidence="4 5">
    <name type="scientific">Sphingopyxis flava</name>
    <dbReference type="NCBI Taxonomy" id="1507287"/>
    <lineage>
        <taxon>Bacteria</taxon>
        <taxon>Pseudomonadati</taxon>
        <taxon>Pseudomonadota</taxon>
        <taxon>Alphaproteobacteria</taxon>
        <taxon>Sphingomonadales</taxon>
        <taxon>Sphingomonadaceae</taxon>
        <taxon>Sphingopyxis</taxon>
    </lineage>
</organism>
<dbReference type="OrthoDB" id="9777638at2"/>
<dbReference type="Gene3D" id="3.40.50.150">
    <property type="entry name" value="Vaccinia Virus protein VP39"/>
    <property type="match status" value="1"/>
</dbReference>
<feature type="domain" description="Methyltransferase" evidence="3">
    <location>
        <begin position="54"/>
        <end position="150"/>
    </location>
</feature>
<dbReference type="GO" id="GO:0008168">
    <property type="term" value="F:methyltransferase activity"/>
    <property type="evidence" value="ECO:0007669"/>
    <property type="project" value="UniProtKB-KW"/>
</dbReference>
<name>A0A1T5ER89_9SPHN</name>
<dbReference type="InterPro" id="IPR029063">
    <property type="entry name" value="SAM-dependent_MTases_sf"/>
</dbReference>
<proteinExistence type="predicted"/>
<dbReference type="EMBL" id="FUYP01000024">
    <property type="protein sequence ID" value="SKB86319.1"/>
    <property type="molecule type" value="Genomic_DNA"/>
</dbReference>
<keyword evidence="5" id="KW-1185">Reference proteome</keyword>
<reference evidence="5" key="1">
    <citation type="submission" date="2017-02" db="EMBL/GenBank/DDBJ databases">
        <authorList>
            <person name="Varghese N."/>
            <person name="Submissions S."/>
        </authorList>
    </citation>
    <scope>NUCLEOTIDE SEQUENCE [LARGE SCALE GENOMIC DNA]</scope>
    <source>
        <strain evidence="5">R11H</strain>
    </source>
</reference>
<evidence type="ECO:0000256" key="2">
    <source>
        <dbReference type="ARBA" id="ARBA00022679"/>
    </source>
</evidence>